<evidence type="ECO:0000313" key="9">
    <source>
        <dbReference type="Proteomes" id="UP000318946"/>
    </source>
</evidence>
<evidence type="ECO:0000256" key="5">
    <source>
        <dbReference type="ARBA" id="ARBA00022989"/>
    </source>
</evidence>
<keyword evidence="3" id="KW-1003">Cell membrane</keyword>
<feature type="transmembrane region" description="Helical" evidence="7">
    <location>
        <begin position="172"/>
        <end position="189"/>
    </location>
</feature>
<dbReference type="EMBL" id="AP019735">
    <property type="protein sequence ID" value="BBL02700.1"/>
    <property type="molecule type" value="Genomic_DNA"/>
</dbReference>
<dbReference type="KEGG" id="acou:A5CBH24_00130"/>
<feature type="transmembrane region" description="Helical" evidence="7">
    <location>
        <begin position="120"/>
        <end position="140"/>
    </location>
</feature>
<gene>
    <name evidence="8" type="ORF">A5CBH24_00130</name>
</gene>
<dbReference type="GeneID" id="78340736"/>
<protein>
    <submittedName>
        <fullName evidence="8">Chromate transporter</fullName>
    </submittedName>
</protein>
<keyword evidence="6 7" id="KW-0472">Membrane</keyword>
<evidence type="ECO:0000256" key="4">
    <source>
        <dbReference type="ARBA" id="ARBA00022692"/>
    </source>
</evidence>
<dbReference type="PANTHER" id="PTHR43663:SF1">
    <property type="entry name" value="CHROMATE TRANSPORTER"/>
    <property type="match status" value="1"/>
</dbReference>
<dbReference type="Proteomes" id="UP000318946">
    <property type="component" value="Chromosome"/>
</dbReference>
<dbReference type="Pfam" id="PF02417">
    <property type="entry name" value="Chromate_transp"/>
    <property type="match status" value="1"/>
</dbReference>
<dbReference type="GO" id="GO:0005886">
    <property type="term" value="C:plasma membrane"/>
    <property type="evidence" value="ECO:0007669"/>
    <property type="project" value="UniProtKB-SubCell"/>
</dbReference>
<proteinExistence type="inferred from homology"/>
<keyword evidence="9" id="KW-1185">Reference proteome</keyword>
<evidence type="ECO:0000313" key="8">
    <source>
        <dbReference type="EMBL" id="BBL02700.1"/>
    </source>
</evidence>
<organism evidence="8 9">
    <name type="scientific">Alistipes communis</name>
    <dbReference type="NCBI Taxonomy" id="2585118"/>
    <lineage>
        <taxon>Bacteria</taxon>
        <taxon>Pseudomonadati</taxon>
        <taxon>Bacteroidota</taxon>
        <taxon>Bacteroidia</taxon>
        <taxon>Bacteroidales</taxon>
        <taxon>Rikenellaceae</taxon>
        <taxon>Alistipes</taxon>
    </lineage>
</organism>
<feature type="transmembrane region" description="Helical" evidence="7">
    <location>
        <begin position="146"/>
        <end position="165"/>
    </location>
</feature>
<evidence type="ECO:0000256" key="1">
    <source>
        <dbReference type="ARBA" id="ARBA00004651"/>
    </source>
</evidence>
<comment type="subcellular location">
    <subcellularLocation>
        <location evidence="1">Cell membrane</location>
        <topology evidence="1">Multi-pass membrane protein</topology>
    </subcellularLocation>
</comment>
<dbReference type="InterPro" id="IPR052518">
    <property type="entry name" value="CHR_Transporter"/>
</dbReference>
<evidence type="ECO:0000256" key="2">
    <source>
        <dbReference type="ARBA" id="ARBA00005262"/>
    </source>
</evidence>
<feature type="transmembrane region" description="Helical" evidence="7">
    <location>
        <begin position="7"/>
        <end position="28"/>
    </location>
</feature>
<evidence type="ECO:0000256" key="7">
    <source>
        <dbReference type="SAM" id="Phobius"/>
    </source>
</evidence>
<reference evidence="9" key="1">
    <citation type="submission" date="2019-06" db="EMBL/GenBank/DDBJ databases">
        <title>Alistipes onderdonkii subsp. vulgaris subsp. nov., Alistipes dispar sp. nov. and Alistipes communis sp. nov., isolated from human faeces, and creation of Alistipes onderdonkii subsp. onderdonkii subsp. nov.</title>
        <authorList>
            <person name="Sakamoto M."/>
            <person name="Ikeyama N."/>
            <person name="Ogata Y."/>
            <person name="Suda W."/>
            <person name="Iino T."/>
            <person name="Hattori M."/>
            <person name="Ohkuma M."/>
        </authorList>
    </citation>
    <scope>NUCLEOTIDE SEQUENCE [LARGE SCALE GENOMIC DNA]</scope>
    <source>
        <strain evidence="9">5CBH24</strain>
    </source>
</reference>
<evidence type="ECO:0000256" key="6">
    <source>
        <dbReference type="ARBA" id="ARBA00023136"/>
    </source>
</evidence>
<keyword evidence="4 7" id="KW-0812">Transmembrane</keyword>
<dbReference type="OrthoDB" id="9788907at2"/>
<evidence type="ECO:0000256" key="3">
    <source>
        <dbReference type="ARBA" id="ARBA00022475"/>
    </source>
</evidence>
<keyword evidence="5 7" id="KW-1133">Transmembrane helix</keyword>
<dbReference type="AlphaFoldDB" id="A0A4Y1WNL1"/>
<dbReference type="PANTHER" id="PTHR43663">
    <property type="entry name" value="CHROMATE TRANSPORT PROTEIN-RELATED"/>
    <property type="match status" value="1"/>
</dbReference>
<dbReference type="GO" id="GO:0015109">
    <property type="term" value="F:chromate transmembrane transporter activity"/>
    <property type="evidence" value="ECO:0007669"/>
    <property type="project" value="InterPro"/>
</dbReference>
<sequence>MIYLQLFVSYLKIGFFGFGGGYAMLSLIQNEVVVQHAWMSNAEFADIVAVSQMTPGPIAINSATYVGYTVGCQAGTGCWCGILGSVIATFAVCLPSLTVMLLLTRFFLKLKGNRYIEGAMTGMKPVVIGMIAAAALLLIFPKTDEGASFIDGWSWLLFGICFAGSVRKLNPILLILFSAVAGIAIYYVPTVV</sequence>
<dbReference type="InterPro" id="IPR003370">
    <property type="entry name" value="Chromate_transpt"/>
</dbReference>
<accession>A0A4Y1WNL1</accession>
<comment type="similarity">
    <text evidence="2">Belongs to the chromate ion transporter (CHR) (TC 2.A.51) family.</text>
</comment>
<dbReference type="RefSeq" id="WP_141411773.1">
    <property type="nucleotide sequence ID" value="NZ_AP019735.1"/>
</dbReference>
<name>A0A4Y1WNL1_9BACT</name>
<feature type="transmembrane region" description="Helical" evidence="7">
    <location>
        <begin position="86"/>
        <end position="108"/>
    </location>
</feature>